<feature type="domain" description="Deleted in lung and esophageal cancer protein 1 Ig-like" evidence="2">
    <location>
        <begin position="58"/>
        <end position="134"/>
    </location>
</feature>
<sequence length="860" mass="98360">MDLVQSASPDIKVTRGSLKKVPSVLSSLVEEPTKRHAVPNHLLESKIYSECQRSRVVQAEPAVLHYGGYEVGKHHQQMLKLINISTNTVNLHIIPPQTIYFQIKYNKTHRLVPGLSLVVTVDFCPDEWRYYYDCIRIHCEGDDTLVVPMHAYPAMNVVDFPSFINLSDVSIGQSKEYVIPLQCSCPIDFEFHIDIIQPHRAFSVRPTCGIIPANGKVKVTVKYSPLEYGTAQMAMRLQISEFHSKPYVCVFTGTSIPHLALIKEYFDEQQHHPEKKAVSGKPVLWRRDRFSQLQSKPTQKLKEIEYQNLRFPTDLSNPYAVATVLIQEPGKLKLKDVKEALSQGKEGKNSRQMKDALFQLKVKQNVQEEEANHLKWQVHKGSDPISVEFKKEIIESRQREEEQYKLQRGDPIIEQEFQRSEVEVSFRRVTRHVDQQPSVHPTFDLLHNDPWDSRKRMLRKFQQAAYKILVQIRLNRLLLLFRGLPREARGLEEGSVSESRSFSRAEKSEEHKEFSSRISEDRILPFEFPCYSSRELHSYLAPDALGLVPIESVDVKVEHVFPFYDLKVPQHCNIMKYQPVCTHYAATSYKSVKLSRPLRQGAQDELIQVVPSPEGQLSQRKDFDKAAAEGDISLLNLVPPQALVHPTEINPLRIFNPIPGLVPFLPPLAYCESNIEYHLCPHPKYTVTKQCPKGSSIPVTQKKFLDHKEVICGVMEWRKFSPLEYSTFSNIPTLTNTALRDPYSSDMLPRDVPPVLNGLPERDKENIIDHETHEAEFNMILTPEMVKAEFPQIGGALSKEDEEESTKIESEAVMDGAFPGDPQNGPDGHFQLQNSEIGEKIRKHLETLKLKAINKTLILG</sequence>
<dbReference type="PANTHER" id="PTHR46500:SF1">
    <property type="entry name" value="CILIA- AND FLAGELLA-ASSOCIATED PROTEIN 221"/>
    <property type="match status" value="1"/>
</dbReference>
<dbReference type="OMA" id="TYNPPQW"/>
<gene>
    <name evidence="3" type="primary">CFAP221</name>
</gene>
<dbReference type="GeneTree" id="ENSGT00390000006925"/>
<proteinExistence type="predicted"/>
<reference evidence="3" key="2">
    <citation type="submission" date="2025-08" db="UniProtKB">
        <authorList>
            <consortium name="Ensembl"/>
        </authorList>
    </citation>
    <scope>IDENTIFICATION</scope>
</reference>
<evidence type="ECO:0000259" key="1">
    <source>
        <dbReference type="Pfam" id="PF22067"/>
    </source>
</evidence>
<dbReference type="InParanoid" id="A0A674HD18"/>
<feature type="domain" description="Cep192-like" evidence="1">
    <location>
        <begin position="165"/>
        <end position="240"/>
    </location>
</feature>
<dbReference type="GO" id="GO:0005737">
    <property type="term" value="C:cytoplasm"/>
    <property type="evidence" value="ECO:0007669"/>
    <property type="project" value="Ensembl"/>
</dbReference>
<dbReference type="InterPro" id="IPR054089">
    <property type="entry name" value="Cep192-like_D3"/>
</dbReference>
<keyword evidence="4" id="KW-1185">Reference proteome</keyword>
<evidence type="ECO:0000313" key="4">
    <source>
        <dbReference type="Proteomes" id="UP000007754"/>
    </source>
</evidence>
<dbReference type="GO" id="GO:0002177">
    <property type="term" value="C:manchette"/>
    <property type="evidence" value="ECO:0007669"/>
    <property type="project" value="Ensembl"/>
</dbReference>
<dbReference type="OrthoDB" id="5538672at2759"/>
<dbReference type="GO" id="GO:0120316">
    <property type="term" value="P:sperm flagellum assembly"/>
    <property type="evidence" value="ECO:0007669"/>
    <property type="project" value="Ensembl"/>
</dbReference>
<dbReference type="AlphaFoldDB" id="A0A674HD18"/>
<dbReference type="InterPro" id="IPR059041">
    <property type="entry name" value="Ig_DLEC1_1"/>
</dbReference>
<dbReference type="GO" id="GO:0097386">
    <property type="term" value="C:glial cell projection"/>
    <property type="evidence" value="ECO:0007669"/>
    <property type="project" value="Ensembl"/>
</dbReference>
<dbReference type="InterPro" id="IPR013783">
    <property type="entry name" value="Ig-like_fold"/>
</dbReference>
<dbReference type="GO" id="GO:0090660">
    <property type="term" value="P:cerebrospinal fluid circulation"/>
    <property type="evidence" value="ECO:0007669"/>
    <property type="project" value="Ensembl"/>
</dbReference>
<reference evidence="3" key="3">
    <citation type="submission" date="2025-09" db="UniProtKB">
        <authorList>
            <consortium name="Ensembl"/>
        </authorList>
    </citation>
    <scope>IDENTIFICATION</scope>
</reference>
<dbReference type="GO" id="GO:0120197">
    <property type="term" value="P:mucociliary clearance"/>
    <property type="evidence" value="ECO:0007669"/>
    <property type="project" value="Ensembl"/>
</dbReference>
<dbReference type="Pfam" id="PF22067">
    <property type="entry name" value="Cep192_D3"/>
    <property type="match status" value="1"/>
</dbReference>
<evidence type="ECO:0000259" key="2">
    <source>
        <dbReference type="Pfam" id="PF23277"/>
    </source>
</evidence>
<dbReference type="Pfam" id="PF23277">
    <property type="entry name" value="Ig_Dlec1_1"/>
    <property type="match status" value="1"/>
</dbReference>
<dbReference type="Gene3D" id="2.60.40.10">
    <property type="entry name" value="Immunoglobulins"/>
    <property type="match status" value="2"/>
</dbReference>
<dbReference type="GO" id="GO:0005516">
    <property type="term" value="F:calmodulin binding"/>
    <property type="evidence" value="ECO:0007669"/>
    <property type="project" value="Ensembl"/>
</dbReference>
<name>A0A674HD18_TAEGU</name>
<organism evidence="3 4">
    <name type="scientific">Taeniopygia guttata</name>
    <name type="common">Zebra finch</name>
    <name type="synonym">Poephila guttata</name>
    <dbReference type="NCBI Taxonomy" id="59729"/>
    <lineage>
        <taxon>Eukaryota</taxon>
        <taxon>Metazoa</taxon>
        <taxon>Chordata</taxon>
        <taxon>Craniata</taxon>
        <taxon>Vertebrata</taxon>
        <taxon>Euteleostomi</taxon>
        <taxon>Archelosauria</taxon>
        <taxon>Archosauria</taxon>
        <taxon>Dinosauria</taxon>
        <taxon>Saurischia</taxon>
        <taxon>Theropoda</taxon>
        <taxon>Coelurosauria</taxon>
        <taxon>Aves</taxon>
        <taxon>Neognathae</taxon>
        <taxon>Neoaves</taxon>
        <taxon>Telluraves</taxon>
        <taxon>Australaves</taxon>
        <taxon>Passeriformes</taxon>
        <taxon>Passeroidea</taxon>
        <taxon>Estrildidae</taxon>
        <taxon>Estrildinae</taxon>
        <taxon>Taeniopygia</taxon>
    </lineage>
</organism>
<reference evidence="3 4" key="1">
    <citation type="journal article" date="2010" name="Nature">
        <title>The genome of a songbird.</title>
        <authorList>
            <person name="Warren W.C."/>
            <person name="Clayton D.F."/>
            <person name="Ellegren H."/>
            <person name="Arnold A.P."/>
            <person name="Hillier L.W."/>
            <person name="Kunstner A."/>
            <person name="Searle S."/>
            <person name="White S."/>
            <person name="Vilella A.J."/>
            <person name="Fairley S."/>
            <person name="Heger A."/>
            <person name="Kong L."/>
            <person name="Ponting C.P."/>
            <person name="Jarvis E.D."/>
            <person name="Mello C.V."/>
            <person name="Minx P."/>
            <person name="Lovell P."/>
            <person name="Velho T.A."/>
            <person name="Ferris M."/>
            <person name="Balakrishnan C.N."/>
            <person name="Sinha S."/>
            <person name="Blatti C."/>
            <person name="London S.E."/>
            <person name="Li Y."/>
            <person name="Lin Y.C."/>
            <person name="George J."/>
            <person name="Sweedler J."/>
            <person name="Southey B."/>
            <person name="Gunaratne P."/>
            <person name="Watson M."/>
            <person name="Nam K."/>
            <person name="Backstrom N."/>
            <person name="Smeds L."/>
            <person name="Nabholz B."/>
            <person name="Itoh Y."/>
            <person name="Whitney O."/>
            <person name="Pfenning A.R."/>
            <person name="Howard J."/>
            <person name="Volker M."/>
            <person name="Skinner B.M."/>
            <person name="Griffin D.K."/>
            <person name="Ye L."/>
            <person name="McLaren W.M."/>
            <person name="Flicek P."/>
            <person name="Quesada V."/>
            <person name="Velasco G."/>
            <person name="Lopez-Otin C."/>
            <person name="Puente X.S."/>
            <person name="Olender T."/>
            <person name="Lancet D."/>
            <person name="Smit A.F."/>
            <person name="Hubley R."/>
            <person name="Konkel M.K."/>
            <person name="Walker J.A."/>
            <person name="Batzer M.A."/>
            <person name="Gu W."/>
            <person name="Pollock D.D."/>
            <person name="Chen L."/>
            <person name="Cheng Z."/>
            <person name="Eichler E.E."/>
            <person name="Stapley J."/>
            <person name="Slate J."/>
            <person name="Ekblom R."/>
            <person name="Birkhead T."/>
            <person name="Burke T."/>
            <person name="Burt D."/>
            <person name="Scharff C."/>
            <person name="Adam I."/>
            <person name="Richard H."/>
            <person name="Sultan M."/>
            <person name="Soldatov A."/>
            <person name="Lehrach H."/>
            <person name="Edwards S.V."/>
            <person name="Yang S.P."/>
            <person name="Li X."/>
            <person name="Graves T."/>
            <person name="Fulton L."/>
            <person name="Nelson J."/>
            <person name="Chinwalla A."/>
            <person name="Hou S."/>
            <person name="Mardis E.R."/>
            <person name="Wilson R.K."/>
        </authorList>
    </citation>
    <scope>NUCLEOTIDE SEQUENCE [LARGE SCALE GENOMIC DNA]</scope>
</reference>
<dbReference type="PANTHER" id="PTHR46500">
    <property type="entry name" value="CILIA- AND FLAGELLA-ASSOCIATED PROTEIN 221"/>
    <property type="match status" value="1"/>
</dbReference>
<dbReference type="InterPro" id="IPR029676">
    <property type="entry name" value="CFAP221"/>
</dbReference>
<evidence type="ECO:0000313" key="3">
    <source>
        <dbReference type="Ensembl" id="ENSTGUP00000033557.1"/>
    </source>
</evidence>
<dbReference type="CTD" id="200373"/>
<protein>
    <submittedName>
        <fullName evidence="3">Cilia and flagella associated protein 221</fullName>
    </submittedName>
</protein>
<dbReference type="GO" id="GO:0051649">
    <property type="term" value="P:establishment of localization in cell"/>
    <property type="evidence" value="ECO:0007669"/>
    <property type="project" value="Ensembl"/>
</dbReference>
<accession>A0A674HD18</accession>
<dbReference type="Ensembl" id="ENSTGUT00000026722.1">
    <property type="protein sequence ID" value="ENSTGUP00000033557.1"/>
    <property type="gene ID" value="ENSTGUG00000011524.2"/>
</dbReference>
<dbReference type="Proteomes" id="UP000007754">
    <property type="component" value="Chromosome 7"/>
</dbReference>
<dbReference type="GO" id="GO:0036126">
    <property type="term" value="C:sperm flagellum"/>
    <property type="evidence" value="ECO:0007669"/>
    <property type="project" value="Ensembl"/>
</dbReference>
<dbReference type="GO" id="GO:0005576">
    <property type="term" value="C:extracellular region"/>
    <property type="evidence" value="ECO:0007669"/>
    <property type="project" value="GOC"/>
</dbReference>